<dbReference type="Gene3D" id="3.80.10.10">
    <property type="entry name" value="Ribonuclease Inhibitor"/>
    <property type="match status" value="1"/>
</dbReference>
<reference evidence="1 2" key="1">
    <citation type="submission" date="2015-04" db="EMBL/GenBank/DDBJ databases">
        <title>Complete genome sequence of Schizopora paradoxa KUC8140, a cosmopolitan wood degrader in East Asia.</title>
        <authorList>
            <consortium name="DOE Joint Genome Institute"/>
            <person name="Min B."/>
            <person name="Park H."/>
            <person name="Jang Y."/>
            <person name="Kim J.-J."/>
            <person name="Kim K.H."/>
            <person name="Pangilinan J."/>
            <person name="Lipzen A."/>
            <person name="Riley R."/>
            <person name="Grigoriev I.V."/>
            <person name="Spatafora J.W."/>
            <person name="Choi I.-G."/>
        </authorList>
    </citation>
    <scope>NUCLEOTIDE SEQUENCE [LARGE SCALE GENOMIC DNA]</scope>
    <source>
        <strain evidence="1 2">KUC8140</strain>
    </source>
</reference>
<dbReference type="EMBL" id="KQ085904">
    <property type="protein sequence ID" value="KLO17450.1"/>
    <property type="molecule type" value="Genomic_DNA"/>
</dbReference>
<gene>
    <name evidence="1" type="ORF">SCHPADRAFT_162526</name>
</gene>
<dbReference type="OrthoDB" id="2269034at2759"/>
<sequence>MIKAYTMQDFHEDLLYDIFLHTLPSIFTLGSTPDSVFSTAPLNFSLVCCSWRNLVHSRPNLWSSITVEDEQNRGIENICQILKKWLSLSSPAPLKFSLQFRRAGVETLPIELMKLLSPEIHRWGDVDIFIHRMCGIIKPSPVTLPCNPPLASLKLEFWSDFSLFFYMDFTSCVTDDASHLRALSLHTYSQLKLPLPRKALRLPNLRELKYIVVMKRMLEDTLCILSASPNLVQLDLTISNIYLENWTYDQERIHLPHLTSFSLLSNSRIATFRFLALLTCPSLLSFCFKRRIENRRDFVEAQYILNFFQASRTNSCPALKTLELGGVQASGATSRTFDPDQLQTFEALFSFLEGLERLDLQGPFADSGLIGLLIIPALGPGIGGRSLTLPSLTETHFTWPYKSEILERVTEEFLMSRWKATVGTKLREVVLTFPESENLQRSKTVKACVEEGLKIRFPELQRERISYE</sequence>
<accession>A0A0H2RZF1</accession>
<dbReference type="AlphaFoldDB" id="A0A0H2RZF1"/>
<proteinExistence type="predicted"/>
<dbReference type="PANTHER" id="PTHR38926">
    <property type="entry name" value="F-BOX DOMAIN CONTAINING PROTEIN, EXPRESSED"/>
    <property type="match status" value="1"/>
</dbReference>
<evidence type="ECO:0008006" key="3">
    <source>
        <dbReference type="Google" id="ProtNLM"/>
    </source>
</evidence>
<evidence type="ECO:0000313" key="1">
    <source>
        <dbReference type="EMBL" id="KLO17450.1"/>
    </source>
</evidence>
<dbReference type="SUPFAM" id="SSF52047">
    <property type="entry name" value="RNI-like"/>
    <property type="match status" value="1"/>
</dbReference>
<organism evidence="1 2">
    <name type="scientific">Schizopora paradoxa</name>
    <dbReference type="NCBI Taxonomy" id="27342"/>
    <lineage>
        <taxon>Eukaryota</taxon>
        <taxon>Fungi</taxon>
        <taxon>Dikarya</taxon>
        <taxon>Basidiomycota</taxon>
        <taxon>Agaricomycotina</taxon>
        <taxon>Agaricomycetes</taxon>
        <taxon>Hymenochaetales</taxon>
        <taxon>Schizoporaceae</taxon>
        <taxon>Schizopora</taxon>
    </lineage>
</organism>
<dbReference type="PANTHER" id="PTHR38926:SF72">
    <property type="entry name" value="IM:7136021-RELATED"/>
    <property type="match status" value="1"/>
</dbReference>
<protein>
    <recommendedName>
        <fullName evidence="3">F-box domain-containing protein</fullName>
    </recommendedName>
</protein>
<dbReference type="InParanoid" id="A0A0H2RZF1"/>
<dbReference type="InterPro" id="IPR032675">
    <property type="entry name" value="LRR_dom_sf"/>
</dbReference>
<dbReference type="Proteomes" id="UP000053477">
    <property type="component" value="Unassembled WGS sequence"/>
</dbReference>
<name>A0A0H2RZF1_9AGAM</name>
<keyword evidence="2" id="KW-1185">Reference proteome</keyword>
<evidence type="ECO:0000313" key="2">
    <source>
        <dbReference type="Proteomes" id="UP000053477"/>
    </source>
</evidence>